<name>A0AAV4PE83_CAEEX</name>
<evidence type="ECO:0000259" key="7">
    <source>
        <dbReference type="Pfam" id="PF13482"/>
    </source>
</evidence>
<keyword evidence="3" id="KW-0479">Metal-binding</keyword>
<evidence type="ECO:0000256" key="2">
    <source>
        <dbReference type="ARBA" id="ARBA00022722"/>
    </source>
</evidence>
<dbReference type="SUPFAM" id="SSF53098">
    <property type="entry name" value="Ribonuclease H-like"/>
    <property type="match status" value="1"/>
</dbReference>
<sequence length="227" mass="25622">MMFPDSDPSCNSISTLIFMDLESTGLPSFVGKSNVHITELSMIAVDRTDLKQIAHLESYPKQTKFMYSSTPSVISVTAMTINRRPLCLLAHNGKKFDFPLLQAELRHINYALDPEIRCADTLEAFHSIVSSTNKIPMNSPCLSDNKRKEIDSNIKQDIRKSEKRAVSDDETDKLLSDDMELFTAIEDPYIVDMSDVPLQINSFLDKEFTTPKSKVNNCSEAEKPHKN</sequence>
<dbReference type="AlphaFoldDB" id="A0AAV4PE83"/>
<evidence type="ECO:0000256" key="1">
    <source>
        <dbReference type="ARBA" id="ARBA00001946"/>
    </source>
</evidence>
<dbReference type="GO" id="GO:0008296">
    <property type="term" value="F:3'-5'-DNA exonuclease activity"/>
    <property type="evidence" value="ECO:0007669"/>
    <property type="project" value="TreeGrafter"/>
</dbReference>
<dbReference type="InterPro" id="IPR012337">
    <property type="entry name" value="RNaseH-like_sf"/>
</dbReference>
<evidence type="ECO:0000256" key="5">
    <source>
        <dbReference type="ARBA" id="ARBA00022839"/>
    </source>
</evidence>
<dbReference type="PANTHER" id="PTHR13058">
    <property type="entry name" value="THREE PRIME REPAIR EXONUCLEASE 1, 2"/>
    <property type="match status" value="1"/>
</dbReference>
<dbReference type="InterPro" id="IPR036397">
    <property type="entry name" value="RNaseH_sf"/>
</dbReference>
<dbReference type="InterPro" id="IPR038720">
    <property type="entry name" value="YprB_RNase_H-like_dom"/>
</dbReference>
<evidence type="ECO:0000313" key="9">
    <source>
        <dbReference type="Proteomes" id="UP001054945"/>
    </source>
</evidence>
<keyword evidence="4" id="KW-0378">Hydrolase</keyword>
<proteinExistence type="predicted"/>
<dbReference type="InterPro" id="IPR040393">
    <property type="entry name" value="TREX1/2"/>
</dbReference>
<dbReference type="Proteomes" id="UP001054945">
    <property type="component" value="Unassembled WGS sequence"/>
</dbReference>
<feature type="domain" description="YprB ribonuclease H-like" evidence="7">
    <location>
        <begin position="17"/>
        <end position="127"/>
    </location>
</feature>
<evidence type="ECO:0000313" key="8">
    <source>
        <dbReference type="EMBL" id="GIX95431.1"/>
    </source>
</evidence>
<keyword evidence="6" id="KW-0460">Magnesium</keyword>
<dbReference type="GO" id="GO:0046872">
    <property type="term" value="F:metal ion binding"/>
    <property type="evidence" value="ECO:0007669"/>
    <property type="project" value="UniProtKB-KW"/>
</dbReference>
<evidence type="ECO:0000256" key="3">
    <source>
        <dbReference type="ARBA" id="ARBA00022723"/>
    </source>
</evidence>
<comment type="cofactor">
    <cofactor evidence="1">
        <name>Mg(2+)</name>
        <dbReference type="ChEBI" id="CHEBI:18420"/>
    </cofactor>
</comment>
<accession>A0AAV4PE83</accession>
<dbReference type="PANTHER" id="PTHR13058:SF19">
    <property type="entry name" value="LD40940P"/>
    <property type="match status" value="1"/>
</dbReference>
<dbReference type="GO" id="GO:0003676">
    <property type="term" value="F:nucleic acid binding"/>
    <property type="evidence" value="ECO:0007669"/>
    <property type="project" value="InterPro"/>
</dbReference>
<gene>
    <name evidence="8" type="primary">TREX2_1</name>
    <name evidence="8" type="ORF">CEXT_280821</name>
</gene>
<keyword evidence="5 8" id="KW-0269">Exonuclease</keyword>
<evidence type="ECO:0000256" key="6">
    <source>
        <dbReference type="ARBA" id="ARBA00022842"/>
    </source>
</evidence>
<dbReference type="GO" id="GO:0005737">
    <property type="term" value="C:cytoplasm"/>
    <property type="evidence" value="ECO:0007669"/>
    <property type="project" value="TreeGrafter"/>
</dbReference>
<dbReference type="Pfam" id="PF13482">
    <property type="entry name" value="RNase_H_2"/>
    <property type="match status" value="1"/>
</dbReference>
<keyword evidence="2" id="KW-0540">Nuclease</keyword>
<dbReference type="GO" id="GO:0006308">
    <property type="term" value="P:DNA catabolic process"/>
    <property type="evidence" value="ECO:0007669"/>
    <property type="project" value="TreeGrafter"/>
</dbReference>
<dbReference type="EMBL" id="BPLR01004516">
    <property type="protein sequence ID" value="GIX95431.1"/>
    <property type="molecule type" value="Genomic_DNA"/>
</dbReference>
<reference evidence="8 9" key="1">
    <citation type="submission" date="2021-06" db="EMBL/GenBank/DDBJ databases">
        <title>Caerostris extrusa draft genome.</title>
        <authorList>
            <person name="Kono N."/>
            <person name="Arakawa K."/>
        </authorList>
    </citation>
    <scope>NUCLEOTIDE SEQUENCE [LARGE SCALE GENOMIC DNA]</scope>
</reference>
<comment type="caution">
    <text evidence="8">The sequence shown here is derived from an EMBL/GenBank/DDBJ whole genome shotgun (WGS) entry which is preliminary data.</text>
</comment>
<organism evidence="8 9">
    <name type="scientific">Caerostris extrusa</name>
    <name type="common">Bark spider</name>
    <name type="synonym">Caerostris bankana</name>
    <dbReference type="NCBI Taxonomy" id="172846"/>
    <lineage>
        <taxon>Eukaryota</taxon>
        <taxon>Metazoa</taxon>
        <taxon>Ecdysozoa</taxon>
        <taxon>Arthropoda</taxon>
        <taxon>Chelicerata</taxon>
        <taxon>Arachnida</taxon>
        <taxon>Araneae</taxon>
        <taxon>Araneomorphae</taxon>
        <taxon>Entelegynae</taxon>
        <taxon>Araneoidea</taxon>
        <taxon>Araneidae</taxon>
        <taxon>Caerostris</taxon>
    </lineage>
</organism>
<keyword evidence="9" id="KW-1185">Reference proteome</keyword>
<dbReference type="Gene3D" id="3.30.420.10">
    <property type="entry name" value="Ribonuclease H-like superfamily/Ribonuclease H"/>
    <property type="match status" value="1"/>
</dbReference>
<protein>
    <submittedName>
        <fullName evidence="8">Three prime repair exonuclease 2</fullName>
    </submittedName>
</protein>
<evidence type="ECO:0000256" key="4">
    <source>
        <dbReference type="ARBA" id="ARBA00022801"/>
    </source>
</evidence>